<evidence type="ECO:0000256" key="1">
    <source>
        <dbReference type="SAM" id="MobiDB-lite"/>
    </source>
</evidence>
<dbReference type="Proteomes" id="UP001221757">
    <property type="component" value="Unassembled WGS sequence"/>
</dbReference>
<protein>
    <submittedName>
        <fullName evidence="2">Uncharacterized protein</fullName>
    </submittedName>
</protein>
<feature type="region of interest" description="Disordered" evidence="1">
    <location>
        <begin position="68"/>
        <end position="110"/>
    </location>
</feature>
<evidence type="ECO:0000313" key="3">
    <source>
        <dbReference type="Proteomes" id="UP001221757"/>
    </source>
</evidence>
<gene>
    <name evidence="2" type="ORF">B0H17DRAFT_1339765</name>
</gene>
<proteinExistence type="predicted"/>
<comment type="caution">
    <text evidence="2">The sequence shown here is derived from an EMBL/GenBank/DDBJ whole genome shotgun (WGS) entry which is preliminary data.</text>
</comment>
<dbReference type="AlphaFoldDB" id="A0AAD7BVC7"/>
<sequence>MLPVWYALERNYAIFGGGLHDARVYESRVDNALSNFEQMYDLGLGFASAPLVTSLAAGALKCPAAAPPHGAPAKAPRLGRGGERSAPAAGDGGDTPHGGSRVPAIHSADKTSFKDGTPLFCAIRDKDLRMIASFRGSQSRSICITYNLGKNCTQAHSDRLHVCSLCGGDHPALSRDGTCKRIRGGISHRSYTRAPLADAPDRVSTILDRVVQPYDADNAFHGLLDVDFNHYFKLARCTWTVELEVSLAVADSATFGDRLFLDPRSTQSATQAYQTNDNFWFHCMAGSQEALPFHGPSPS</sequence>
<accession>A0AAD7BVC7</accession>
<organism evidence="2 3">
    <name type="scientific">Mycena rosella</name>
    <name type="common">Pink bonnet</name>
    <name type="synonym">Agaricus rosellus</name>
    <dbReference type="NCBI Taxonomy" id="1033263"/>
    <lineage>
        <taxon>Eukaryota</taxon>
        <taxon>Fungi</taxon>
        <taxon>Dikarya</taxon>
        <taxon>Basidiomycota</taxon>
        <taxon>Agaricomycotina</taxon>
        <taxon>Agaricomycetes</taxon>
        <taxon>Agaricomycetidae</taxon>
        <taxon>Agaricales</taxon>
        <taxon>Marasmiineae</taxon>
        <taxon>Mycenaceae</taxon>
        <taxon>Mycena</taxon>
    </lineage>
</organism>
<reference evidence="2" key="1">
    <citation type="submission" date="2023-03" db="EMBL/GenBank/DDBJ databases">
        <title>Massive genome expansion in bonnet fungi (Mycena s.s.) driven by repeated elements and novel gene families across ecological guilds.</title>
        <authorList>
            <consortium name="Lawrence Berkeley National Laboratory"/>
            <person name="Harder C.B."/>
            <person name="Miyauchi S."/>
            <person name="Viragh M."/>
            <person name="Kuo A."/>
            <person name="Thoen E."/>
            <person name="Andreopoulos B."/>
            <person name="Lu D."/>
            <person name="Skrede I."/>
            <person name="Drula E."/>
            <person name="Henrissat B."/>
            <person name="Morin E."/>
            <person name="Kohler A."/>
            <person name="Barry K."/>
            <person name="LaButti K."/>
            <person name="Morin E."/>
            <person name="Salamov A."/>
            <person name="Lipzen A."/>
            <person name="Mereny Z."/>
            <person name="Hegedus B."/>
            <person name="Baldrian P."/>
            <person name="Stursova M."/>
            <person name="Weitz H."/>
            <person name="Taylor A."/>
            <person name="Grigoriev I.V."/>
            <person name="Nagy L.G."/>
            <person name="Martin F."/>
            <person name="Kauserud H."/>
        </authorList>
    </citation>
    <scope>NUCLEOTIDE SEQUENCE</scope>
    <source>
        <strain evidence="2">CBHHK067</strain>
    </source>
</reference>
<dbReference type="EMBL" id="JARKIE010000497">
    <property type="protein sequence ID" value="KAJ7632038.1"/>
    <property type="molecule type" value="Genomic_DNA"/>
</dbReference>
<evidence type="ECO:0000313" key="2">
    <source>
        <dbReference type="EMBL" id="KAJ7632038.1"/>
    </source>
</evidence>
<name>A0AAD7BVC7_MYCRO</name>
<keyword evidence="3" id="KW-1185">Reference proteome</keyword>